<dbReference type="PANTHER" id="PTHR37947">
    <property type="entry name" value="BLL2462 PROTEIN"/>
    <property type="match status" value="1"/>
</dbReference>
<dbReference type="SUPFAM" id="SSF52317">
    <property type="entry name" value="Class I glutamine amidotransferase-like"/>
    <property type="match status" value="1"/>
</dbReference>
<dbReference type="AlphaFoldDB" id="A0A3M8PC23"/>
<sequence>MELRIDDPWWLLLLVPTVVYFIYLGYTSLQEATKLFKLVFGLRLTAVMLLIFALAAPSIYRPVTEEQVIFLMDRSASLEGMQSTMASWVEGAVENKADHQLAGVYTFAEDFQSLVPVSEEWDSMPTEMTIGQNSHTDLAQALQLALNSGDTSLAMRLVLMTDGNETRSSVIDSLDWLESERLQVDVLPVEQQAGKDVAITEFTTPSSAFPGESLPFSLAIESDREASAELIISMNDEEIDRTEIMLSQGRNLLAYNYPASKEGLLKFEARLEIADDAFLENNAMFSMTEVEGSPEVLVVSGNETSPISDLLDGEKIGITELTASQLPETLSSVLAYDSIIFDNVSGTTVGEQQMNVIEQAVQQFGVGFVMVGGDQSFGLGGYFKTPIERILPVDMEVKGKHELPSLGLIIVMDRSGSMAGMKMELAKEAAARSVELLREDDTVGVIAFDDRPWEILPTEKLADPEDAIDKILSIGPGGGTEIFSSLEEAYGQLEELELQRKHIILLTDGQSATAGDYTSLIEDGKEHNVTLSTVAIGQDADQILLETLADAGAGRFYDVSDASTIPAILSRETMMMSRTYIVDDPFQPIVYESDWSSLFVDGVPEMNAYIATTPKPAASVAAESTEEDPVLASWNYGLGKTIAYTSDSGSWSGGFQAWQNWPAFWNRTVAESFPAFEEIPFTVAKKEQGVYTVEDPTQSSAILNVTVVDEQGNELPSETEPVAPGKVEVTLDADPGLVFFSIANETGAAFKTGLTIPYGDEYRISEPNMSLLRAVAERTGGEVVESLDESFRDIPYSSGTLQPIQRSLVLLGMMLFFLDITLRRFGLKMPSKEAFIKTETKTDAQSNTIEQLIKAKKRN</sequence>
<feature type="transmembrane region" description="Helical" evidence="1">
    <location>
        <begin position="38"/>
        <end position="60"/>
    </location>
</feature>
<evidence type="ECO:0000313" key="4">
    <source>
        <dbReference type="Proteomes" id="UP000275473"/>
    </source>
</evidence>
<dbReference type="PANTHER" id="PTHR37947:SF2">
    <property type="entry name" value="VON WILLEBRAND FACTOR TYPE A"/>
    <property type="match status" value="1"/>
</dbReference>
<dbReference type="OrthoDB" id="9781333at2"/>
<keyword evidence="1" id="KW-0812">Transmembrane</keyword>
<feature type="transmembrane region" description="Helical" evidence="1">
    <location>
        <begin position="7"/>
        <end position="26"/>
    </location>
</feature>
<dbReference type="RefSeq" id="WP_123164443.1">
    <property type="nucleotide sequence ID" value="NZ_RIAX01000002.1"/>
</dbReference>
<accession>A0A3M8PC23</accession>
<keyword evidence="4" id="KW-1185">Reference proteome</keyword>
<dbReference type="EMBL" id="RIAX01000002">
    <property type="protein sequence ID" value="RNF40744.1"/>
    <property type="molecule type" value="Genomic_DNA"/>
</dbReference>
<dbReference type="InterPro" id="IPR036465">
    <property type="entry name" value="vWFA_dom_sf"/>
</dbReference>
<dbReference type="SMART" id="SM00327">
    <property type="entry name" value="VWA"/>
    <property type="match status" value="1"/>
</dbReference>
<dbReference type="SUPFAM" id="SSF53300">
    <property type="entry name" value="vWA-like"/>
    <property type="match status" value="2"/>
</dbReference>
<evidence type="ECO:0000313" key="3">
    <source>
        <dbReference type="EMBL" id="RNF40744.1"/>
    </source>
</evidence>
<organism evidence="3 4">
    <name type="scientific">Planococcus salinus</name>
    <dbReference type="NCBI Taxonomy" id="1848460"/>
    <lineage>
        <taxon>Bacteria</taxon>
        <taxon>Bacillati</taxon>
        <taxon>Bacillota</taxon>
        <taxon>Bacilli</taxon>
        <taxon>Bacillales</taxon>
        <taxon>Caryophanaceae</taxon>
        <taxon>Planococcus</taxon>
    </lineage>
</organism>
<dbReference type="Pfam" id="PF13768">
    <property type="entry name" value="VWA_3"/>
    <property type="match status" value="1"/>
</dbReference>
<dbReference type="Pfam" id="PF00092">
    <property type="entry name" value="VWA"/>
    <property type="match status" value="1"/>
</dbReference>
<dbReference type="Gene3D" id="3.40.50.880">
    <property type="match status" value="1"/>
</dbReference>
<evidence type="ECO:0000259" key="2">
    <source>
        <dbReference type="PROSITE" id="PS50234"/>
    </source>
</evidence>
<dbReference type="InterPro" id="IPR002035">
    <property type="entry name" value="VWF_A"/>
</dbReference>
<name>A0A3M8PC23_9BACL</name>
<dbReference type="Proteomes" id="UP000275473">
    <property type="component" value="Unassembled WGS sequence"/>
</dbReference>
<proteinExistence type="predicted"/>
<keyword evidence="1" id="KW-1133">Transmembrane helix</keyword>
<protein>
    <submittedName>
        <fullName evidence="3">VWA domain-containing protein</fullName>
    </submittedName>
</protein>
<reference evidence="3 4" key="1">
    <citation type="journal article" date="2018" name="Int. J. Syst. Evol. Microbiol.">
        <title>Planococcus salinus sp. nov., a moderately halophilic bacterium isolated from a saline-alkali soil.</title>
        <authorList>
            <person name="Gan L."/>
        </authorList>
    </citation>
    <scope>NUCLEOTIDE SEQUENCE [LARGE SCALE GENOMIC DNA]</scope>
    <source>
        <strain evidence="3 4">LCB217</strain>
    </source>
</reference>
<dbReference type="PROSITE" id="PS50234">
    <property type="entry name" value="VWFA"/>
    <property type="match status" value="1"/>
</dbReference>
<comment type="caution">
    <text evidence="3">The sequence shown here is derived from an EMBL/GenBank/DDBJ whole genome shotgun (WGS) entry which is preliminary data.</text>
</comment>
<dbReference type="InterPro" id="IPR029062">
    <property type="entry name" value="Class_I_gatase-like"/>
</dbReference>
<evidence type="ECO:0000256" key="1">
    <source>
        <dbReference type="SAM" id="Phobius"/>
    </source>
</evidence>
<gene>
    <name evidence="3" type="ORF">EEX84_04785</name>
</gene>
<dbReference type="Gene3D" id="3.40.50.410">
    <property type="entry name" value="von Willebrand factor, type A domain"/>
    <property type="match status" value="2"/>
</dbReference>
<feature type="domain" description="VWFA" evidence="2">
    <location>
        <begin position="407"/>
        <end position="579"/>
    </location>
</feature>
<keyword evidence="1" id="KW-0472">Membrane</keyword>